<evidence type="ECO:0000256" key="3">
    <source>
        <dbReference type="ARBA" id="ARBA00022989"/>
    </source>
</evidence>
<evidence type="ECO:0000313" key="9">
    <source>
        <dbReference type="EMBL" id="WVN89739.1"/>
    </source>
</evidence>
<feature type="transmembrane region" description="Helical" evidence="7">
    <location>
        <begin position="213"/>
        <end position="233"/>
    </location>
</feature>
<keyword evidence="3 7" id="KW-1133">Transmembrane helix</keyword>
<dbReference type="GeneID" id="91089178"/>
<evidence type="ECO:0000256" key="5">
    <source>
        <dbReference type="ARBA" id="ARBA00023242"/>
    </source>
</evidence>
<evidence type="ECO:0000256" key="6">
    <source>
        <dbReference type="SAM" id="MobiDB-lite"/>
    </source>
</evidence>
<dbReference type="PANTHER" id="PTHR28538">
    <property type="entry name" value="INTEGRAL INNER NUCLEAR MEMBRANE PROTEIN IMA1"/>
    <property type="match status" value="1"/>
</dbReference>
<feature type="transmembrane region" description="Helical" evidence="7">
    <location>
        <begin position="332"/>
        <end position="349"/>
    </location>
</feature>
<reference evidence="9" key="1">
    <citation type="submission" date="2016-06" db="EMBL/GenBank/DDBJ databases">
        <authorList>
            <person name="Cuomo C."/>
            <person name="Litvintseva A."/>
            <person name="Heitman J."/>
            <person name="Chen Y."/>
            <person name="Sun S."/>
            <person name="Springer D."/>
            <person name="Dromer F."/>
            <person name="Young S."/>
            <person name="Zeng Q."/>
            <person name="Chapman S."/>
            <person name="Gujja S."/>
            <person name="Saif S."/>
            <person name="Birren B."/>
        </authorList>
    </citation>
    <scope>NUCLEOTIDE SEQUENCE</scope>
    <source>
        <strain evidence="9">CBS 7841</strain>
    </source>
</reference>
<feature type="transmembrane region" description="Helical" evidence="7">
    <location>
        <begin position="513"/>
        <end position="533"/>
    </location>
</feature>
<dbReference type="GO" id="GO:0034506">
    <property type="term" value="C:chromosome, centromeric core domain"/>
    <property type="evidence" value="ECO:0007669"/>
    <property type="project" value="TreeGrafter"/>
</dbReference>
<dbReference type="EMBL" id="CP143789">
    <property type="protein sequence ID" value="WVN89739.1"/>
    <property type="molecule type" value="Genomic_DNA"/>
</dbReference>
<evidence type="ECO:0000256" key="2">
    <source>
        <dbReference type="ARBA" id="ARBA00022692"/>
    </source>
</evidence>
<feature type="region of interest" description="Disordered" evidence="6">
    <location>
        <begin position="413"/>
        <end position="443"/>
    </location>
</feature>
<dbReference type="GO" id="GO:0071765">
    <property type="term" value="P:nuclear inner membrane organization"/>
    <property type="evidence" value="ECO:0007669"/>
    <property type="project" value="InterPro"/>
</dbReference>
<dbReference type="KEGG" id="cdep:91089178"/>
<dbReference type="InterPro" id="IPR042321">
    <property type="entry name" value="Ima1"/>
</dbReference>
<dbReference type="AlphaFoldDB" id="A0AAJ8JWQ1"/>
<keyword evidence="10" id="KW-1185">Reference proteome</keyword>
<proteinExistence type="predicted"/>
<protein>
    <recommendedName>
        <fullName evidence="8">Ima1 N-terminal domain-containing protein</fullName>
    </recommendedName>
</protein>
<evidence type="ECO:0000256" key="7">
    <source>
        <dbReference type="SAM" id="Phobius"/>
    </source>
</evidence>
<reference evidence="9" key="2">
    <citation type="journal article" date="2022" name="Elife">
        <title>Obligate sexual reproduction of a homothallic fungus closely related to the Cryptococcus pathogenic species complex.</title>
        <authorList>
            <person name="Passer A.R."/>
            <person name="Clancey S.A."/>
            <person name="Shea T."/>
            <person name="David-Palma M."/>
            <person name="Averette A.F."/>
            <person name="Boekhout T."/>
            <person name="Porcel B.M."/>
            <person name="Nowrousian M."/>
            <person name="Cuomo C.A."/>
            <person name="Sun S."/>
            <person name="Heitman J."/>
            <person name="Coelho M.A."/>
        </authorList>
    </citation>
    <scope>NUCLEOTIDE SEQUENCE</scope>
    <source>
        <strain evidence="9">CBS 7841</strain>
    </source>
</reference>
<name>A0AAJ8JWQ1_9TREE</name>
<dbReference type="Proteomes" id="UP000094043">
    <property type="component" value="Chromosome 6"/>
</dbReference>
<evidence type="ECO:0000256" key="1">
    <source>
        <dbReference type="ARBA" id="ARBA00004473"/>
    </source>
</evidence>
<comment type="subcellular location">
    <subcellularLocation>
        <location evidence="1">Nucleus inner membrane</location>
        <topology evidence="1">Multi-pass membrane protein</topology>
    </subcellularLocation>
</comment>
<reference evidence="9" key="3">
    <citation type="submission" date="2024-01" db="EMBL/GenBank/DDBJ databases">
        <authorList>
            <person name="Coelho M.A."/>
            <person name="David-Palma M."/>
            <person name="Shea T."/>
            <person name="Sun S."/>
            <person name="Cuomo C.A."/>
            <person name="Heitman J."/>
        </authorList>
    </citation>
    <scope>NUCLEOTIDE SEQUENCE</scope>
    <source>
        <strain evidence="9">CBS 7841</strain>
    </source>
</reference>
<evidence type="ECO:0000259" key="8">
    <source>
        <dbReference type="Pfam" id="PF09779"/>
    </source>
</evidence>
<evidence type="ECO:0000256" key="4">
    <source>
        <dbReference type="ARBA" id="ARBA00023136"/>
    </source>
</evidence>
<feature type="transmembrane region" description="Helical" evidence="7">
    <location>
        <begin position="253"/>
        <end position="277"/>
    </location>
</feature>
<sequence length="627" mass="70717">MLFLRPTTRLQPVQCFFCLSHSLLQPQPKNSQPSITSKRKGKDRIVAIAEPGTKSNWQCERCGCWNIRDQKTGEMISDLPAMHDSELNSKSFSLRALPSSNHLPRTSTSMSASSFCHSCLSNQTLTMNMLANYLPDDNDPSYPVLYANLPNYIASLNTRYPPVCTACRPAVEDAMQRADEKGRIEAWNNALDRGNRVKERLGGSEWRVRSSYILIWILRGGLWWIGMILSWLQGVLVCIAPRKLQAVFAWKPVVGMDISSSIILIFFHIFSILWIVWDPNWLHRVRIHDLKRPPGRGIWVRNMLLIMVLRILAMASFLFANKDDTSSQLSLLFTRTAFVLEIGLFLHAVSRNQVKQPVTVKLVRMASLPSPAQTASTPPHLSLSQNIPSSSFPSHSNIPANPVFGQPSLLQPVEEAEPEPMDWEPTPSVSNTGFSRPPGLSPDEDLSSKFDWDKFATNKQRIFPQSSHEETGLEFLLESWKIGGGSESLQQSKTQIIKKGKVIKHRDFGCERVIQVVTFGLVVLRILGMGTIWISATPPYSQKLYISNVVFLALELLAALYRLYSVVQAHPTSLLSTCFVIFDGVFRGMAMAEYEVTDILLERVGNARSKCFRWLFWGFMNLIGLFV</sequence>
<gene>
    <name evidence="9" type="ORF">L203_104969</name>
</gene>
<feature type="domain" description="Ima1 N-terminal" evidence="8">
    <location>
        <begin position="53"/>
        <end position="171"/>
    </location>
</feature>
<dbReference type="RefSeq" id="XP_066070439.1">
    <property type="nucleotide sequence ID" value="XM_066214342.1"/>
</dbReference>
<dbReference type="GO" id="GO:0005637">
    <property type="term" value="C:nuclear inner membrane"/>
    <property type="evidence" value="ECO:0007669"/>
    <property type="project" value="UniProtKB-SubCell"/>
</dbReference>
<feature type="transmembrane region" description="Helical" evidence="7">
    <location>
        <begin position="298"/>
        <end position="320"/>
    </location>
</feature>
<dbReference type="GO" id="GO:0044732">
    <property type="term" value="C:mitotic spindle pole body"/>
    <property type="evidence" value="ECO:0007669"/>
    <property type="project" value="TreeGrafter"/>
</dbReference>
<accession>A0AAJ8JWQ1</accession>
<evidence type="ECO:0000313" key="10">
    <source>
        <dbReference type="Proteomes" id="UP000094043"/>
    </source>
</evidence>
<organism evidence="9 10">
    <name type="scientific">Cryptococcus depauperatus CBS 7841</name>
    <dbReference type="NCBI Taxonomy" id="1295531"/>
    <lineage>
        <taxon>Eukaryota</taxon>
        <taxon>Fungi</taxon>
        <taxon>Dikarya</taxon>
        <taxon>Basidiomycota</taxon>
        <taxon>Agaricomycotina</taxon>
        <taxon>Tremellomycetes</taxon>
        <taxon>Tremellales</taxon>
        <taxon>Cryptococcaceae</taxon>
        <taxon>Cryptococcus</taxon>
    </lineage>
</organism>
<dbReference type="Pfam" id="PF09779">
    <property type="entry name" value="Ima1_N"/>
    <property type="match status" value="1"/>
</dbReference>
<keyword evidence="4 7" id="KW-0472">Membrane</keyword>
<dbReference type="GO" id="GO:0034992">
    <property type="term" value="C:microtubule organizing center attachment site"/>
    <property type="evidence" value="ECO:0007669"/>
    <property type="project" value="TreeGrafter"/>
</dbReference>
<dbReference type="PANTHER" id="PTHR28538:SF1">
    <property type="entry name" value="INTEGRAL INNER NUCLEAR MEMBRANE PROTEIN IMA1"/>
    <property type="match status" value="1"/>
</dbReference>
<dbReference type="InterPro" id="IPR018617">
    <property type="entry name" value="Ima1_N"/>
</dbReference>
<keyword evidence="2 7" id="KW-0812">Transmembrane</keyword>
<feature type="transmembrane region" description="Helical" evidence="7">
    <location>
        <begin position="545"/>
        <end position="564"/>
    </location>
</feature>
<keyword evidence="5" id="KW-0539">Nucleus</keyword>